<dbReference type="GO" id="GO:0006508">
    <property type="term" value="P:proteolysis"/>
    <property type="evidence" value="ECO:0007669"/>
    <property type="project" value="UniProtKB-KW"/>
</dbReference>
<dbReference type="FunFam" id="3.40.395.10:FF:000001">
    <property type="entry name" value="Sentrin-specific protease 1"/>
    <property type="match status" value="1"/>
</dbReference>
<dbReference type="InterPro" id="IPR038765">
    <property type="entry name" value="Papain-like_cys_pep_sf"/>
</dbReference>
<dbReference type="GO" id="GO:0080090">
    <property type="term" value="P:regulation of primary metabolic process"/>
    <property type="evidence" value="ECO:0007669"/>
    <property type="project" value="UniProtKB-ARBA"/>
</dbReference>
<dbReference type="Gene3D" id="3.40.395.10">
    <property type="entry name" value="Adenoviral Proteinase, Chain A"/>
    <property type="match status" value="1"/>
</dbReference>
<feature type="domain" description="Ubiquitin-like protease family profile" evidence="5">
    <location>
        <begin position="33"/>
        <end position="197"/>
    </location>
</feature>
<protein>
    <submittedName>
        <fullName evidence="6">SENP2 protease</fullName>
    </submittedName>
</protein>
<reference evidence="6 7" key="1">
    <citation type="submission" date="2019-09" db="EMBL/GenBank/DDBJ databases">
        <title>Bird 10,000 Genomes (B10K) Project - Family phase.</title>
        <authorList>
            <person name="Zhang G."/>
        </authorList>
    </citation>
    <scope>NUCLEOTIDE SEQUENCE [LARGE SCALE GENOMIC DNA]</scope>
    <source>
        <strain evidence="6">B10K-DU-003-44</strain>
        <tissue evidence="6">Muscle</tissue>
    </source>
</reference>
<dbReference type="EMBL" id="VYZB01001656">
    <property type="protein sequence ID" value="NWS78812.1"/>
    <property type="molecule type" value="Genomic_DNA"/>
</dbReference>
<name>A0A7K5ICG1_CROSL</name>
<dbReference type="AlphaFoldDB" id="A0A7K5ICG1"/>
<organism evidence="6 7">
    <name type="scientific">Crotophaga sulcirostris</name>
    <name type="common">Groove-billed ani</name>
    <dbReference type="NCBI Taxonomy" id="33598"/>
    <lineage>
        <taxon>Eukaryota</taxon>
        <taxon>Metazoa</taxon>
        <taxon>Chordata</taxon>
        <taxon>Craniata</taxon>
        <taxon>Vertebrata</taxon>
        <taxon>Euteleostomi</taxon>
        <taxon>Archelosauria</taxon>
        <taxon>Archosauria</taxon>
        <taxon>Dinosauria</taxon>
        <taxon>Saurischia</taxon>
        <taxon>Theropoda</taxon>
        <taxon>Coelurosauria</taxon>
        <taxon>Aves</taxon>
        <taxon>Neognathae</taxon>
        <taxon>Neoaves</taxon>
        <taxon>Otidimorphae</taxon>
        <taxon>Cuculiformes</taxon>
        <taxon>Crotophagidae</taxon>
        <taxon>Crotophaga</taxon>
    </lineage>
</organism>
<dbReference type="SUPFAM" id="SSF54001">
    <property type="entry name" value="Cysteine proteinases"/>
    <property type="match status" value="1"/>
</dbReference>
<evidence type="ECO:0000259" key="5">
    <source>
        <dbReference type="PROSITE" id="PS50600"/>
    </source>
</evidence>
<feature type="non-terminal residue" evidence="6">
    <location>
        <position position="1"/>
    </location>
</feature>
<accession>A0A7K5ICG1</accession>
<evidence type="ECO:0000256" key="3">
    <source>
        <dbReference type="ARBA" id="ARBA00022801"/>
    </source>
</evidence>
<keyword evidence="3" id="KW-0378">Hydrolase</keyword>
<evidence type="ECO:0000313" key="6">
    <source>
        <dbReference type="EMBL" id="NWS78812.1"/>
    </source>
</evidence>
<proteinExistence type="inferred from homology"/>
<dbReference type="OrthoDB" id="1939479at2759"/>
<dbReference type="GO" id="GO:0060255">
    <property type="term" value="P:regulation of macromolecule metabolic process"/>
    <property type="evidence" value="ECO:0007669"/>
    <property type="project" value="UniProtKB-ARBA"/>
</dbReference>
<gene>
    <name evidence="6" type="primary">Senp2</name>
    <name evidence="6" type="ORF">CROSUL_R08954</name>
</gene>
<evidence type="ECO:0000313" key="7">
    <source>
        <dbReference type="Proteomes" id="UP000549499"/>
    </source>
</evidence>
<dbReference type="GO" id="GO:0005634">
    <property type="term" value="C:nucleus"/>
    <property type="evidence" value="ECO:0007669"/>
    <property type="project" value="TreeGrafter"/>
</dbReference>
<sequence length="227" mass="26687">SPFNCLFQDMEREINAALGKGTPDEILSSAFKLKVTRQDIHTLRDCNWLNDEVINFYMSLVAERGKEEDYPAVHAFNTFFYPRLISGGYISVKRWTKGTDIFKKDLILVPIHRKQHWALVVIDVRKKTIKYFDSLGLDGNKICVALFKYLQEESREKNKLELDCSEWTLQSMKSHEIPQQWNGSDCGVFVCSYAECMARDKPFNFTQDHMPYFRKKMVWEIIHQKLL</sequence>
<keyword evidence="4" id="KW-0788">Thiol protease</keyword>
<dbReference type="GO" id="GO:0016926">
    <property type="term" value="P:protein desumoylation"/>
    <property type="evidence" value="ECO:0007669"/>
    <property type="project" value="TreeGrafter"/>
</dbReference>
<dbReference type="Pfam" id="PF02902">
    <property type="entry name" value="Peptidase_C48"/>
    <property type="match status" value="1"/>
</dbReference>
<comment type="similarity">
    <text evidence="1">Belongs to the peptidase C48 family.</text>
</comment>
<dbReference type="PROSITE" id="PS50600">
    <property type="entry name" value="ULP_PROTEASE"/>
    <property type="match status" value="1"/>
</dbReference>
<keyword evidence="7" id="KW-1185">Reference proteome</keyword>
<dbReference type="Proteomes" id="UP000549499">
    <property type="component" value="Unassembled WGS sequence"/>
</dbReference>
<dbReference type="InterPro" id="IPR003653">
    <property type="entry name" value="Peptidase_C48_C"/>
</dbReference>
<comment type="caution">
    <text evidence="6">The sequence shown here is derived from an EMBL/GenBank/DDBJ whole genome shotgun (WGS) entry which is preliminary data.</text>
</comment>
<evidence type="ECO:0000256" key="4">
    <source>
        <dbReference type="ARBA" id="ARBA00022807"/>
    </source>
</evidence>
<evidence type="ECO:0000256" key="1">
    <source>
        <dbReference type="ARBA" id="ARBA00005234"/>
    </source>
</evidence>
<dbReference type="PANTHER" id="PTHR12606">
    <property type="entry name" value="SENTRIN/SUMO-SPECIFIC PROTEASE"/>
    <property type="match status" value="1"/>
</dbReference>
<dbReference type="PANTHER" id="PTHR12606:SF11">
    <property type="entry name" value="SENTRIN-SPECIFIC PROTEASE 2"/>
    <property type="match status" value="1"/>
</dbReference>
<feature type="non-terminal residue" evidence="6">
    <location>
        <position position="227"/>
    </location>
</feature>
<keyword evidence="2 6" id="KW-0645">Protease</keyword>
<dbReference type="GO" id="GO:0016929">
    <property type="term" value="F:deSUMOylase activity"/>
    <property type="evidence" value="ECO:0007669"/>
    <property type="project" value="TreeGrafter"/>
</dbReference>
<evidence type="ECO:0000256" key="2">
    <source>
        <dbReference type="ARBA" id="ARBA00022670"/>
    </source>
</evidence>